<dbReference type="InterPro" id="IPR000209">
    <property type="entry name" value="Peptidase_S8/S53_dom"/>
</dbReference>
<dbReference type="GO" id="GO:0006508">
    <property type="term" value="P:proteolysis"/>
    <property type="evidence" value="ECO:0007669"/>
    <property type="project" value="UniProtKB-KW"/>
</dbReference>
<dbReference type="GO" id="GO:0004252">
    <property type="term" value="F:serine-type endopeptidase activity"/>
    <property type="evidence" value="ECO:0007669"/>
    <property type="project" value="UniProtKB-UniRule"/>
</dbReference>
<dbReference type="InterPro" id="IPR036852">
    <property type="entry name" value="Peptidase_S8/S53_dom_sf"/>
</dbReference>
<name>A0A075GQX7_9EURY</name>
<dbReference type="InterPro" id="IPR050131">
    <property type="entry name" value="Peptidase_S8_subtilisin-like"/>
</dbReference>
<reference evidence="10" key="1">
    <citation type="journal article" date="2014" name="Genome Biol. Evol.">
        <title>Pangenome evidence for extensive interdomain horizontal transfer affecting lineage core and shell genes in uncultured planktonic thaumarchaeota and euryarchaeota.</title>
        <authorList>
            <person name="Deschamps P."/>
            <person name="Zivanovic Y."/>
            <person name="Moreira D."/>
            <person name="Rodriguez-Valera F."/>
            <person name="Lopez-Garcia P."/>
        </authorList>
    </citation>
    <scope>NUCLEOTIDE SEQUENCE</scope>
</reference>
<feature type="domain" description="SAP" evidence="9">
    <location>
        <begin position="694"/>
        <end position="727"/>
    </location>
</feature>
<proteinExistence type="inferred from homology"/>
<dbReference type="EMBL" id="KF900762">
    <property type="protein sequence ID" value="AIF06184.1"/>
    <property type="molecule type" value="Genomic_DNA"/>
</dbReference>
<comment type="similarity">
    <text evidence="1 6">Belongs to the peptidase S8 family.</text>
</comment>
<dbReference type="Gene3D" id="1.10.720.30">
    <property type="entry name" value="SAP domain"/>
    <property type="match status" value="1"/>
</dbReference>
<dbReference type="InterPro" id="IPR003034">
    <property type="entry name" value="SAP_dom"/>
</dbReference>
<keyword evidence="8" id="KW-0472">Membrane</keyword>
<feature type="active site" description="Charge relay system" evidence="5 6">
    <location>
        <position position="223"/>
    </location>
</feature>
<keyword evidence="4 6" id="KW-0720">Serine protease</keyword>
<protein>
    <submittedName>
        <fullName evidence="10">Subtilisin-like serine protease</fullName>
    </submittedName>
</protein>
<keyword evidence="3 6" id="KW-0378">Hydrolase</keyword>
<dbReference type="SUPFAM" id="SSF52743">
    <property type="entry name" value="Subtilisin-like"/>
    <property type="match status" value="1"/>
</dbReference>
<dbReference type="SUPFAM" id="SSF68906">
    <property type="entry name" value="SAP domain"/>
    <property type="match status" value="1"/>
</dbReference>
<feature type="active site" description="Charge relay system" evidence="5 6">
    <location>
        <position position="174"/>
    </location>
</feature>
<evidence type="ECO:0000256" key="4">
    <source>
        <dbReference type="ARBA" id="ARBA00022825"/>
    </source>
</evidence>
<dbReference type="AlphaFoldDB" id="A0A075GQX7"/>
<feature type="region of interest" description="Disordered" evidence="7">
    <location>
        <begin position="371"/>
        <end position="403"/>
    </location>
</feature>
<evidence type="ECO:0000256" key="1">
    <source>
        <dbReference type="ARBA" id="ARBA00011073"/>
    </source>
</evidence>
<dbReference type="PANTHER" id="PTHR43806">
    <property type="entry name" value="PEPTIDASE S8"/>
    <property type="match status" value="1"/>
</dbReference>
<feature type="active site" description="Charge relay system" evidence="5 6">
    <location>
        <position position="449"/>
    </location>
</feature>
<dbReference type="PRINTS" id="PR00723">
    <property type="entry name" value="SUBTILISIN"/>
</dbReference>
<dbReference type="InterPro" id="IPR036361">
    <property type="entry name" value="SAP_dom_sf"/>
</dbReference>
<keyword evidence="8" id="KW-0812">Transmembrane</keyword>
<dbReference type="InterPro" id="IPR015500">
    <property type="entry name" value="Peptidase_S8_subtilisin-rel"/>
</dbReference>
<keyword evidence="2 6" id="KW-0645">Protease</keyword>
<dbReference type="InterPro" id="IPR023828">
    <property type="entry name" value="Peptidase_S8_Ser-AS"/>
</dbReference>
<feature type="compositionally biased region" description="Basic and acidic residues" evidence="7">
    <location>
        <begin position="372"/>
        <end position="383"/>
    </location>
</feature>
<dbReference type="SMART" id="SM00513">
    <property type="entry name" value="SAP"/>
    <property type="match status" value="1"/>
</dbReference>
<evidence type="ECO:0000256" key="6">
    <source>
        <dbReference type="PROSITE-ProRule" id="PRU01240"/>
    </source>
</evidence>
<dbReference type="PROSITE" id="PS00138">
    <property type="entry name" value="SUBTILASE_SER"/>
    <property type="match status" value="1"/>
</dbReference>
<dbReference type="Gene3D" id="3.40.50.200">
    <property type="entry name" value="Peptidase S8/S53 domain"/>
    <property type="match status" value="1"/>
</dbReference>
<organism evidence="10">
    <name type="scientific">uncultured marine group II/III euryarchaeote KM3_190_A05</name>
    <dbReference type="NCBI Taxonomy" id="1457960"/>
    <lineage>
        <taxon>Archaea</taxon>
        <taxon>Methanobacteriati</taxon>
        <taxon>Methanobacteriota</taxon>
        <taxon>environmental samples</taxon>
    </lineage>
</organism>
<evidence type="ECO:0000256" key="8">
    <source>
        <dbReference type="SAM" id="Phobius"/>
    </source>
</evidence>
<evidence type="ECO:0000256" key="3">
    <source>
        <dbReference type="ARBA" id="ARBA00022801"/>
    </source>
</evidence>
<evidence type="ECO:0000256" key="5">
    <source>
        <dbReference type="PIRSR" id="PIRSR615500-1"/>
    </source>
</evidence>
<evidence type="ECO:0000256" key="7">
    <source>
        <dbReference type="SAM" id="MobiDB-lite"/>
    </source>
</evidence>
<feature type="transmembrane region" description="Helical" evidence="8">
    <location>
        <begin position="637"/>
        <end position="657"/>
    </location>
</feature>
<dbReference type="PROSITE" id="PS50800">
    <property type="entry name" value="SAP"/>
    <property type="match status" value="1"/>
</dbReference>
<sequence length="727" mass="77204">MVLPLIGSIQPAGQSPLETSYSAQILTTDQTSEIPTQIAMPMFGELPWWEHTTLDSNRNGIHDSLEIATGPVNVGLSYDHTPTSIDEARVQALGHTVNQLLHSVDALLIGTVNASDVWALAQLDGVVMVERYGVVIFYGDVQTQAVKARNSTFYPAGAWDLGVSGVGVNIALTDTGVDSEHPGLEGKHVAGYDAVCFVHSDPACYLSGRETDGSYDPDDGNQHGTACMGMAAATGLEADGSQSEYYGSAPNASLVDVRIGTDIGAGPFENYFFEQDVYESALNGLQWIIDNKDTAWPGVDESLHGIDIISLSWGITSHESGGSDGEDMHSRILDEATEAGVTVSNAAGNDGEDNDGLSGMSASSLSITVGATDDKNTVERGDDTIASYSSRGPRRDNGDNNPINELIPEISAPGTNIIQAEGCVTSGGCTNYLSDASENTYTGRGSGTSYATPSVTGIIALVIEANPDLDPLQIKEVLKQTAERRGPASAPDVDPYWNRDFGYGMVDAYEAVKMAQHLNQTEQSASIDPYLQNHLLDYNVSGSTGAIVGHSWGQQGVVERVEFRIGDGEWSEATYEIADNLSAGESFNWTVVLDLDGLSKGNQTVEIRAVSGEMISLPVLVTVEGTGLGMESSSGGVVLYAIGLAVLVMLLAAVLGWRMHSVSSELSRDSPNLNQSVMDAELVVSDDESPTDDFESLTVAELKDLLQQKGLSKSGNKQNLVDRLRDN</sequence>
<evidence type="ECO:0000259" key="9">
    <source>
        <dbReference type="PROSITE" id="PS50800"/>
    </source>
</evidence>
<dbReference type="PANTHER" id="PTHR43806:SF11">
    <property type="entry name" value="CEREVISIN-RELATED"/>
    <property type="match status" value="1"/>
</dbReference>
<evidence type="ECO:0000313" key="10">
    <source>
        <dbReference type="EMBL" id="AIF06184.1"/>
    </source>
</evidence>
<dbReference type="Pfam" id="PF00082">
    <property type="entry name" value="Peptidase_S8"/>
    <property type="match status" value="1"/>
</dbReference>
<dbReference type="Pfam" id="PF02037">
    <property type="entry name" value="SAP"/>
    <property type="match status" value="1"/>
</dbReference>
<keyword evidence="8" id="KW-1133">Transmembrane helix</keyword>
<accession>A0A075GQX7</accession>
<dbReference type="PROSITE" id="PS51892">
    <property type="entry name" value="SUBTILASE"/>
    <property type="match status" value="1"/>
</dbReference>
<evidence type="ECO:0000256" key="2">
    <source>
        <dbReference type="ARBA" id="ARBA00022670"/>
    </source>
</evidence>